<dbReference type="PROSITE" id="PS50887">
    <property type="entry name" value="GGDEF"/>
    <property type="match status" value="1"/>
</dbReference>
<dbReference type="GO" id="GO:0000155">
    <property type="term" value="F:phosphorelay sensor kinase activity"/>
    <property type="evidence" value="ECO:0007669"/>
    <property type="project" value="InterPro"/>
</dbReference>
<keyword evidence="3 6" id="KW-0812">Transmembrane</keyword>
<dbReference type="RefSeq" id="WP_103312290.1">
    <property type="nucleotide sequence ID" value="NZ_PPPD01000001.1"/>
</dbReference>
<dbReference type="SUPFAM" id="SSF55073">
    <property type="entry name" value="Nucleotide cyclase"/>
    <property type="match status" value="1"/>
</dbReference>
<keyword evidence="9" id="KW-1185">Reference proteome</keyword>
<proteinExistence type="predicted"/>
<feature type="domain" description="GGDEF" evidence="7">
    <location>
        <begin position="240"/>
        <end position="367"/>
    </location>
</feature>
<comment type="caution">
    <text evidence="8">The sequence shown here is derived from an EMBL/GenBank/DDBJ whole genome shotgun (WGS) entry which is preliminary data.</text>
</comment>
<dbReference type="SMART" id="SM00267">
    <property type="entry name" value="GGDEF"/>
    <property type="match status" value="1"/>
</dbReference>
<dbReference type="InterPro" id="IPR000160">
    <property type="entry name" value="GGDEF_dom"/>
</dbReference>
<dbReference type="PANTHER" id="PTHR45138:SF9">
    <property type="entry name" value="DIGUANYLATE CYCLASE DGCM-RELATED"/>
    <property type="match status" value="1"/>
</dbReference>
<dbReference type="PANTHER" id="PTHR45138">
    <property type="entry name" value="REGULATORY COMPONENTS OF SENSORY TRANSDUCTION SYSTEM"/>
    <property type="match status" value="1"/>
</dbReference>
<organism evidence="8 9">
    <name type="scientific">Deinococcus koreensis</name>
    <dbReference type="NCBI Taxonomy" id="2054903"/>
    <lineage>
        <taxon>Bacteria</taxon>
        <taxon>Thermotogati</taxon>
        <taxon>Deinococcota</taxon>
        <taxon>Deinococci</taxon>
        <taxon>Deinococcales</taxon>
        <taxon>Deinococcaceae</taxon>
        <taxon>Deinococcus</taxon>
    </lineage>
</organism>
<dbReference type="InterPro" id="IPR043128">
    <property type="entry name" value="Rev_trsase/Diguanyl_cyclase"/>
</dbReference>
<dbReference type="InterPro" id="IPR029787">
    <property type="entry name" value="Nucleotide_cyclase"/>
</dbReference>
<dbReference type="Proteomes" id="UP000236379">
    <property type="component" value="Unassembled WGS sequence"/>
</dbReference>
<feature type="transmembrane region" description="Helical" evidence="6">
    <location>
        <begin position="36"/>
        <end position="61"/>
    </location>
</feature>
<dbReference type="GO" id="GO:0071555">
    <property type="term" value="P:cell wall organization"/>
    <property type="evidence" value="ECO:0007669"/>
    <property type="project" value="InterPro"/>
</dbReference>
<dbReference type="Pfam" id="PF00990">
    <property type="entry name" value="GGDEF"/>
    <property type="match status" value="1"/>
</dbReference>
<evidence type="ECO:0000313" key="8">
    <source>
        <dbReference type="EMBL" id="PNY81849.1"/>
    </source>
</evidence>
<feature type="transmembrane region" description="Helical" evidence="6">
    <location>
        <begin position="73"/>
        <end position="93"/>
    </location>
</feature>
<evidence type="ECO:0000256" key="6">
    <source>
        <dbReference type="SAM" id="Phobius"/>
    </source>
</evidence>
<dbReference type="OrthoDB" id="9759607at2"/>
<evidence type="ECO:0000256" key="2">
    <source>
        <dbReference type="ARBA" id="ARBA00022475"/>
    </source>
</evidence>
<dbReference type="InterPro" id="IPR011620">
    <property type="entry name" value="Sig_transdc_His_kinase_LytS_TM"/>
</dbReference>
<reference evidence="8 9" key="1">
    <citation type="submission" date="2018-01" db="EMBL/GenBank/DDBJ databases">
        <title>Deinococcus koreensis sp. nov., a radiation-resistant bacterium isolated from river water.</title>
        <authorList>
            <person name="Choi A."/>
        </authorList>
    </citation>
    <scope>NUCLEOTIDE SEQUENCE [LARGE SCALE GENOMIC DNA]</scope>
    <source>
        <strain evidence="8 9">SJW1-2</strain>
    </source>
</reference>
<dbReference type="GO" id="GO:0052621">
    <property type="term" value="F:diguanylate cyclase activity"/>
    <property type="evidence" value="ECO:0007669"/>
    <property type="project" value="TreeGrafter"/>
</dbReference>
<keyword evidence="4 6" id="KW-1133">Transmembrane helix</keyword>
<name>A0A2K3UZ86_9DEIO</name>
<evidence type="ECO:0000256" key="3">
    <source>
        <dbReference type="ARBA" id="ARBA00022692"/>
    </source>
</evidence>
<comment type="subcellular location">
    <subcellularLocation>
        <location evidence="1">Cell membrane</location>
        <topology evidence="1">Multi-pass membrane protein</topology>
    </subcellularLocation>
</comment>
<feature type="transmembrane region" description="Helical" evidence="6">
    <location>
        <begin position="182"/>
        <end position="202"/>
    </location>
</feature>
<dbReference type="GO" id="GO:0043709">
    <property type="term" value="P:cell adhesion involved in single-species biofilm formation"/>
    <property type="evidence" value="ECO:0007669"/>
    <property type="project" value="TreeGrafter"/>
</dbReference>
<dbReference type="GO" id="GO:1902201">
    <property type="term" value="P:negative regulation of bacterial-type flagellum-dependent cell motility"/>
    <property type="evidence" value="ECO:0007669"/>
    <property type="project" value="TreeGrafter"/>
</dbReference>
<feature type="transmembrane region" description="Helical" evidence="6">
    <location>
        <begin position="150"/>
        <end position="170"/>
    </location>
</feature>
<evidence type="ECO:0000256" key="4">
    <source>
        <dbReference type="ARBA" id="ARBA00022989"/>
    </source>
</evidence>
<dbReference type="Pfam" id="PF07694">
    <property type="entry name" value="5TM-5TMR_LYT"/>
    <property type="match status" value="1"/>
</dbReference>
<dbReference type="Gene3D" id="3.30.70.270">
    <property type="match status" value="1"/>
</dbReference>
<dbReference type="CDD" id="cd01949">
    <property type="entry name" value="GGDEF"/>
    <property type="match status" value="1"/>
</dbReference>
<dbReference type="AlphaFoldDB" id="A0A2K3UZ86"/>
<sequence length="383" mass="41720">MLTTLFLNFCVLATCSYLLSLTYRSWPTERSGLWYVLRLAALATIGILLMSFPAALAPGVIADLRAVPFVFALLRYGPVAAVGVALPMALYRLELGGPGALVSLISFGAMWLVGTAAWFWLRSRAQRSVPRPPQAPWGESLRQRLTSRVALRRGLATLFTLAPNGVALLLLPGGQGLFSRAYFPVLALGLFGSAILSSIVSGRIRHLQVMQRWQTQALLDPLTGIANRRQFDHDLLSLAPDDAVVLIDIDHFKRVNDTHGHAVGDLVLRDVAQTLYGQLRSHDQAYRIGGEEFAVILRGVTEEHGRGVAERLRRTVAGRPMAGEHITVSLGVSLVGESAAQDVLEQVDVALYRAKQRGRNRTCVWKAGQLTLLETARTLAGSG</sequence>
<evidence type="ECO:0000256" key="5">
    <source>
        <dbReference type="ARBA" id="ARBA00023136"/>
    </source>
</evidence>
<evidence type="ECO:0000259" key="7">
    <source>
        <dbReference type="PROSITE" id="PS50887"/>
    </source>
</evidence>
<feature type="transmembrane region" description="Helical" evidence="6">
    <location>
        <begin position="99"/>
        <end position="121"/>
    </location>
</feature>
<gene>
    <name evidence="8" type="ORF">CVO96_11105</name>
</gene>
<keyword evidence="2" id="KW-1003">Cell membrane</keyword>
<dbReference type="InterPro" id="IPR050469">
    <property type="entry name" value="Diguanylate_Cyclase"/>
</dbReference>
<dbReference type="FunFam" id="3.30.70.270:FF:000001">
    <property type="entry name" value="Diguanylate cyclase domain protein"/>
    <property type="match status" value="1"/>
</dbReference>
<evidence type="ECO:0000313" key="9">
    <source>
        <dbReference type="Proteomes" id="UP000236379"/>
    </source>
</evidence>
<dbReference type="NCBIfam" id="TIGR00254">
    <property type="entry name" value="GGDEF"/>
    <property type="match status" value="1"/>
</dbReference>
<dbReference type="EMBL" id="PPPD01000001">
    <property type="protein sequence ID" value="PNY81849.1"/>
    <property type="molecule type" value="Genomic_DNA"/>
</dbReference>
<evidence type="ECO:0000256" key="1">
    <source>
        <dbReference type="ARBA" id="ARBA00004651"/>
    </source>
</evidence>
<keyword evidence="5 6" id="KW-0472">Membrane</keyword>
<dbReference type="GO" id="GO:0005886">
    <property type="term" value="C:plasma membrane"/>
    <property type="evidence" value="ECO:0007669"/>
    <property type="project" value="UniProtKB-SubCell"/>
</dbReference>
<accession>A0A2K3UZ86</accession>
<protein>
    <submittedName>
        <fullName evidence="8">GGDEF domain-containing protein</fullName>
    </submittedName>
</protein>